<evidence type="ECO:0000313" key="2">
    <source>
        <dbReference type="Proteomes" id="UP000183994"/>
    </source>
</evidence>
<gene>
    <name evidence="1" type="ORF">SAMN02745216_03553</name>
</gene>
<evidence type="ECO:0008006" key="3">
    <source>
        <dbReference type="Google" id="ProtNLM"/>
    </source>
</evidence>
<keyword evidence="2" id="KW-1185">Reference proteome</keyword>
<name>A0A1M6SWL1_9BACT</name>
<reference evidence="2" key="1">
    <citation type="submission" date="2016-11" db="EMBL/GenBank/DDBJ databases">
        <authorList>
            <person name="Varghese N."/>
            <person name="Submissions S."/>
        </authorList>
    </citation>
    <scope>NUCLEOTIDE SEQUENCE [LARGE SCALE GENOMIC DNA]</scope>
    <source>
        <strain evidence="2">DSM 16219</strain>
    </source>
</reference>
<evidence type="ECO:0000313" key="1">
    <source>
        <dbReference type="EMBL" id="SHK49084.1"/>
    </source>
</evidence>
<dbReference type="RefSeq" id="WP_073477598.1">
    <property type="nucleotide sequence ID" value="NZ_FQZU01000025.1"/>
</dbReference>
<proteinExistence type="predicted"/>
<dbReference type="Proteomes" id="UP000183994">
    <property type="component" value="Unassembled WGS sequence"/>
</dbReference>
<dbReference type="Gene3D" id="3.30.2010.10">
    <property type="entry name" value="Metalloproteases ('zincins'), catalytic domain"/>
    <property type="match status" value="1"/>
</dbReference>
<dbReference type="AlphaFoldDB" id="A0A1M6SWL1"/>
<sequence>MHKHFEYSVSRKHAFFADLKGEQEFRRALTALIDSPVRIIYTFNRSTVISVRTNAKGIKSLRLQHAFRAADFKTMQALAFFVDGKEFDNKIIDRFLSKKQDLVKFFSRPRAEMQSIVYKGKFKDLEKALKKVTADYDIPLKGIRIAWSKPGKIQGKRRSIRFGSFSAQRSLIRIHPSLDSPEIPDYFVEFVVYHELLHALFPPKLAKNGGRRRVHTPEFRAMERRFREYRQAAEFEKKFISKHLG</sequence>
<organism evidence="1 2">
    <name type="scientific">Desulfatibacillum alkenivorans DSM 16219</name>
    <dbReference type="NCBI Taxonomy" id="1121393"/>
    <lineage>
        <taxon>Bacteria</taxon>
        <taxon>Pseudomonadati</taxon>
        <taxon>Thermodesulfobacteriota</taxon>
        <taxon>Desulfobacteria</taxon>
        <taxon>Desulfobacterales</taxon>
        <taxon>Desulfatibacillaceae</taxon>
        <taxon>Desulfatibacillum</taxon>
    </lineage>
</organism>
<dbReference type="EMBL" id="FQZU01000025">
    <property type="protein sequence ID" value="SHK49084.1"/>
    <property type="molecule type" value="Genomic_DNA"/>
</dbReference>
<accession>A0A1M6SWL1</accession>
<protein>
    <recommendedName>
        <fullName evidence="3">SprT-like family protein</fullName>
    </recommendedName>
</protein>
<dbReference type="STRING" id="1121393.SAMN02745216_03553"/>